<comment type="caution">
    <text evidence="5">The sequence shown here is derived from an EMBL/GenBank/DDBJ whole genome shotgun (WGS) entry which is preliminary data.</text>
</comment>
<dbReference type="GO" id="GO:0004556">
    <property type="term" value="F:alpha-amylase activity"/>
    <property type="evidence" value="ECO:0007669"/>
    <property type="project" value="TreeGrafter"/>
</dbReference>
<evidence type="ECO:0000256" key="2">
    <source>
        <dbReference type="ARBA" id="ARBA00022801"/>
    </source>
</evidence>
<accession>A0A4R3HT58</accession>
<dbReference type="InterPro" id="IPR045857">
    <property type="entry name" value="O16G_dom_2"/>
</dbReference>
<comment type="similarity">
    <text evidence="1">Belongs to the glycosyl hydrolase 13 family.</text>
</comment>
<dbReference type="FunFam" id="3.90.400.10:FF:000002">
    <property type="entry name" value="Sucrose isomerase"/>
    <property type="match status" value="1"/>
</dbReference>
<dbReference type="AlphaFoldDB" id="A0A4R3HT58"/>
<feature type="domain" description="Glycosyl hydrolase family 13 catalytic" evidence="4">
    <location>
        <begin position="14"/>
        <end position="404"/>
    </location>
</feature>
<dbReference type="EMBL" id="SLZR01000026">
    <property type="protein sequence ID" value="TCS36158.1"/>
    <property type="molecule type" value="Genomic_DNA"/>
</dbReference>
<evidence type="ECO:0000313" key="6">
    <source>
        <dbReference type="Proteomes" id="UP000295793"/>
    </source>
</evidence>
<organism evidence="5 6">
    <name type="scientific">Reinekea marinisedimentorum</name>
    <dbReference type="NCBI Taxonomy" id="230495"/>
    <lineage>
        <taxon>Bacteria</taxon>
        <taxon>Pseudomonadati</taxon>
        <taxon>Pseudomonadota</taxon>
        <taxon>Gammaproteobacteria</taxon>
        <taxon>Oceanospirillales</taxon>
        <taxon>Saccharospirillaceae</taxon>
        <taxon>Reinekea</taxon>
    </lineage>
</organism>
<dbReference type="RefSeq" id="WP_132703927.1">
    <property type="nucleotide sequence ID" value="NZ_SLZR01000026.1"/>
</dbReference>
<dbReference type="OrthoDB" id="9805159at2"/>
<dbReference type="Pfam" id="PF00128">
    <property type="entry name" value="Alpha-amylase"/>
    <property type="match status" value="1"/>
</dbReference>
<protein>
    <submittedName>
        <fullName evidence="5">Alpha-glucosidase</fullName>
    </submittedName>
</protein>
<dbReference type="GO" id="GO:0009313">
    <property type="term" value="P:oligosaccharide catabolic process"/>
    <property type="evidence" value="ECO:0007669"/>
    <property type="project" value="TreeGrafter"/>
</dbReference>
<keyword evidence="2" id="KW-0378">Hydrolase</keyword>
<dbReference type="PANTHER" id="PTHR10357">
    <property type="entry name" value="ALPHA-AMYLASE FAMILY MEMBER"/>
    <property type="match status" value="1"/>
</dbReference>
<dbReference type="PANTHER" id="PTHR10357:SF179">
    <property type="entry name" value="NEUTRAL AND BASIC AMINO ACID TRANSPORT PROTEIN RBAT"/>
    <property type="match status" value="1"/>
</dbReference>
<evidence type="ECO:0000256" key="1">
    <source>
        <dbReference type="ARBA" id="ARBA00008061"/>
    </source>
</evidence>
<dbReference type="FunFam" id="3.20.20.80:FF:000064">
    <property type="entry name" value="Oligo-1,6-glucosidase"/>
    <property type="match status" value="1"/>
</dbReference>
<dbReference type="Proteomes" id="UP000295793">
    <property type="component" value="Unassembled WGS sequence"/>
</dbReference>
<evidence type="ECO:0000259" key="4">
    <source>
        <dbReference type="SMART" id="SM00642"/>
    </source>
</evidence>
<dbReference type="Gene3D" id="3.20.20.80">
    <property type="entry name" value="Glycosidases"/>
    <property type="match status" value="1"/>
</dbReference>
<evidence type="ECO:0000256" key="3">
    <source>
        <dbReference type="ARBA" id="ARBA00023295"/>
    </source>
</evidence>
<dbReference type="Gene3D" id="3.90.400.10">
    <property type="entry name" value="Oligo-1,6-glucosidase, Domain 2"/>
    <property type="match status" value="1"/>
</dbReference>
<dbReference type="InterPro" id="IPR013780">
    <property type="entry name" value="Glyco_hydro_b"/>
</dbReference>
<evidence type="ECO:0000313" key="5">
    <source>
        <dbReference type="EMBL" id="TCS36158.1"/>
    </source>
</evidence>
<dbReference type="SUPFAM" id="SSF51011">
    <property type="entry name" value="Glycosyl hydrolase domain"/>
    <property type="match status" value="1"/>
</dbReference>
<name>A0A4R3HT58_9GAMM</name>
<dbReference type="InterPro" id="IPR006047">
    <property type="entry name" value="GH13_cat_dom"/>
</dbReference>
<proteinExistence type="inferred from homology"/>
<dbReference type="CDD" id="cd11330">
    <property type="entry name" value="AmyAc_OligoGlu"/>
    <property type="match status" value="1"/>
</dbReference>
<sequence>MQNNDWWRGAVIYQIYPRSFKDSNGDGIGDLKGVISKLDYLANLNIDAIWLSPFFTSPMKDFGYDISDYKDVDPMFGTLSDFKELIDKAHAKNLKVIIDQVYSHTSDQHAWFKESRKDKTNDKADWYIWAEAKPDGTPPNNWLSLFGGSAWQWDTARQQYYMHNFLTSQPDINFHCVAAQDAILDTAKFWLELGVDGFRLDVVNMYFHDVELTDNGVADSPEKQFVGVDPANPFSKQFHIHQMCRDDNLEFLKRLRKLLNNYPGSTTVGEIGAPDGMSYMAQYTEGGDKLHMAYTFELLNDRCEPDYIRNTLKRVNEKLSDGWPCFSLSNHDTVRSATRWTRNCSNPEEKIKAMLALLLTQRGTPCIYQGEELGLPEANVAFEDLQDPFGIEFWPEFKGRDGCRTPMAWENKSDLGFSNSGNSWLPPEAAHQALSAASQDGVKSSTLEFTREFIAFRKQHSALISGKLEWLSNGGDCLIYQRQNDNEKIIVAINFGEQAFDLGSYAGSEIIWGELSSGKINPYQIVIFKTE</sequence>
<dbReference type="SUPFAM" id="SSF51445">
    <property type="entry name" value="(Trans)glycosidases"/>
    <property type="match status" value="1"/>
</dbReference>
<reference evidence="5 6" key="1">
    <citation type="submission" date="2019-03" db="EMBL/GenBank/DDBJ databases">
        <title>Genomic Encyclopedia of Archaeal and Bacterial Type Strains, Phase II (KMG-II): from individual species to whole genera.</title>
        <authorList>
            <person name="Goeker M."/>
        </authorList>
    </citation>
    <scope>NUCLEOTIDE SEQUENCE [LARGE SCALE GENOMIC DNA]</scope>
    <source>
        <strain evidence="5 6">DSM 15388</strain>
    </source>
</reference>
<dbReference type="SMART" id="SM00642">
    <property type="entry name" value="Aamy"/>
    <property type="match status" value="1"/>
</dbReference>
<gene>
    <name evidence="5" type="ORF">BCF53_1264</name>
</gene>
<dbReference type="InterPro" id="IPR017853">
    <property type="entry name" value="GH"/>
</dbReference>
<dbReference type="Gene3D" id="2.60.40.1180">
    <property type="entry name" value="Golgi alpha-mannosidase II"/>
    <property type="match status" value="1"/>
</dbReference>
<keyword evidence="6" id="KW-1185">Reference proteome</keyword>
<keyword evidence="3" id="KW-0326">Glycosidase</keyword>